<dbReference type="GO" id="GO:0006367">
    <property type="term" value="P:transcription initiation at RNA polymerase II promoter"/>
    <property type="evidence" value="ECO:0007669"/>
    <property type="project" value="InterPro"/>
</dbReference>
<feature type="region of interest" description="Disordered" evidence="6">
    <location>
        <begin position="49"/>
        <end position="72"/>
    </location>
</feature>
<evidence type="ECO:0000256" key="2">
    <source>
        <dbReference type="ARBA" id="ARBA00010059"/>
    </source>
</evidence>
<protein>
    <recommendedName>
        <fullName evidence="5">Transcription initiation factor IIA large subunit</fullName>
    </recommendedName>
</protein>
<dbReference type="Gene3D" id="1.10.287.100">
    <property type="match status" value="1"/>
</dbReference>
<evidence type="ECO:0000313" key="7">
    <source>
        <dbReference type="EMBL" id="CAG8474494.1"/>
    </source>
</evidence>
<feature type="compositionally biased region" description="Basic and acidic residues" evidence="6">
    <location>
        <begin position="172"/>
        <end position="199"/>
    </location>
</feature>
<dbReference type="EMBL" id="CAJVPS010000297">
    <property type="protein sequence ID" value="CAG8474494.1"/>
    <property type="molecule type" value="Genomic_DNA"/>
</dbReference>
<dbReference type="CDD" id="cd07976">
    <property type="entry name" value="TFIIA_alpha_beta_like"/>
    <property type="match status" value="1"/>
</dbReference>
<dbReference type="Proteomes" id="UP000789508">
    <property type="component" value="Unassembled WGS sequence"/>
</dbReference>
<feature type="compositionally biased region" description="Polar residues" evidence="6">
    <location>
        <begin position="212"/>
        <end position="221"/>
    </location>
</feature>
<evidence type="ECO:0000256" key="4">
    <source>
        <dbReference type="ARBA" id="ARBA00023242"/>
    </source>
</evidence>
<evidence type="ECO:0000256" key="6">
    <source>
        <dbReference type="SAM" id="MobiDB-lite"/>
    </source>
</evidence>
<evidence type="ECO:0000256" key="5">
    <source>
        <dbReference type="ARBA" id="ARBA00074154"/>
    </source>
</evidence>
<dbReference type="OrthoDB" id="6275927at2759"/>
<dbReference type="GO" id="GO:0005672">
    <property type="term" value="C:transcription factor TFIIA complex"/>
    <property type="evidence" value="ECO:0007669"/>
    <property type="project" value="InterPro"/>
</dbReference>
<gene>
    <name evidence="7" type="ORF">ALEPTO_LOCUS2173</name>
</gene>
<dbReference type="SUPFAM" id="SSF47396">
    <property type="entry name" value="Transcription factor IIA (TFIIA), alpha-helical domain"/>
    <property type="match status" value="1"/>
</dbReference>
<keyword evidence="4" id="KW-0539">Nucleus</keyword>
<accession>A0A9N8W8E6</accession>
<feature type="compositionally biased region" description="Acidic residues" evidence="6">
    <location>
        <begin position="241"/>
        <end position="258"/>
    </location>
</feature>
<dbReference type="Gene3D" id="2.30.18.10">
    <property type="entry name" value="Transcription factor IIA (TFIIA), beta-barrel domain"/>
    <property type="match status" value="1"/>
</dbReference>
<dbReference type="SUPFAM" id="SSF50784">
    <property type="entry name" value="Transcription factor IIA (TFIIA), beta-barrel domain"/>
    <property type="match status" value="1"/>
</dbReference>
<sequence length="308" mass="34569">MSNTTVSNVYRGVIEDVIENVKKDFDDMGLDESILTELKRSWEQKVGMGTRAPNNWENSYGQDRVSLDSSSDANATYNNSIHNKLKNPPDYDTNVAAADLATLAAGHQLMHSDNGNGLGKPQQYLISSPNSNNNGHQFVTNLVDNTAAMGSQTVPTVDQKIFDQKPLDQKIHHEDIYNNRKLAEEERKKQEKDRIERQSRQIAPRGAAPVNYSINNHTIPPNLTLPVSVEPAAKKRKYSPDDDLINSDLDSDEEDVNADGEETSNIILCLYDKVTRTKNKWKCQLKDGIMSVNGRDYVFHKGNGDFEF</sequence>
<dbReference type="PANTHER" id="PTHR12694">
    <property type="entry name" value="TRANSCRIPTION INITIATION FACTOR IIA SUBUNIT 1"/>
    <property type="match status" value="1"/>
</dbReference>
<dbReference type="PANTHER" id="PTHR12694:SF8">
    <property type="entry name" value="TRANSCRIPTION INITIATION FACTOR IIA SUBUNIT 1"/>
    <property type="match status" value="1"/>
</dbReference>
<organism evidence="7 8">
    <name type="scientific">Ambispora leptoticha</name>
    <dbReference type="NCBI Taxonomy" id="144679"/>
    <lineage>
        <taxon>Eukaryota</taxon>
        <taxon>Fungi</taxon>
        <taxon>Fungi incertae sedis</taxon>
        <taxon>Mucoromycota</taxon>
        <taxon>Glomeromycotina</taxon>
        <taxon>Glomeromycetes</taxon>
        <taxon>Archaeosporales</taxon>
        <taxon>Ambisporaceae</taxon>
        <taxon>Ambispora</taxon>
    </lineage>
</organism>
<comment type="caution">
    <text evidence="7">The sequence shown here is derived from an EMBL/GenBank/DDBJ whole genome shotgun (WGS) entry which is preliminary data.</text>
</comment>
<dbReference type="InterPro" id="IPR009088">
    <property type="entry name" value="TFIIA_b-brl"/>
</dbReference>
<name>A0A9N8W8E6_9GLOM</name>
<dbReference type="Pfam" id="PF03153">
    <property type="entry name" value="TFIIA"/>
    <property type="match status" value="2"/>
</dbReference>
<proteinExistence type="inferred from homology"/>
<evidence type="ECO:0000313" key="8">
    <source>
        <dbReference type="Proteomes" id="UP000789508"/>
    </source>
</evidence>
<dbReference type="AlphaFoldDB" id="A0A9N8W8E6"/>
<dbReference type="InterPro" id="IPR004855">
    <property type="entry name" value="TFIIA_asu/bsu"/>
</dbReference>
<keyword evidence="8" id="KW-1185">Reference proteome</keyword>
<comment type="subcellular location">
    <subcellularLocation>
        <location evidence="1">Nucleus</location>
    </subcellularLocation>
</comment>
<feature type="compositionally biased region" description="Polar residues" evidence="6">
    <location>
        <begin position="52"/>
        <end position="72"/>
    </location>
</feature>
<comment type="similarity">
    <text evidence="2">Belongs to the TFIIA subunit 1 family.</text>
</comment>
<evidence type="ECO:0000256" key="1">
    <source>
        <dbReference type="ARBA" id="ARBA00004123"/>
    </source>
</evidence>
<evidence type="ECO:0000256" key="3">
    <source>
        <dbReference type="ARBA" id="ARBA00023163"/>
    </source>
</evidence>
<dbReference type="SMART" id="SM01371">
    <property type="entry name" value="TFIIA"/>
    <property type="match status" value="1"/>
</dbReference>
<reference evidence="7" key="1">
    <citation type="submission" date="2021-06" db="EMBL/GenBank/DDBJ databases">
        <authorList>
            <person name="Kallberg Y."/>
            <person name="Tangrot J."/>
            <person name="Rosling A."/>
        </authorList>
    </citation>
    <scope>NUCLEOTIDE SEQUENCE</scope>
    <source>
        <strain evidence="7">FL130A</strain>
    </source>
</reference>
<keyword evidence="3" id="KW-0804">Transcription</keyword>
<feature type="region of interest" description="Disordered" evidence="6">
    <location>
        <begin position="172"/>
        <end position="258"/>
    </location>
</feature>
<dbReference type="FunFam" id="1.10.287.100:FF:000001">
    <property type="entry name" value="Transcription initiation factor IIA subunit"/>
    <property type="match status" value="1"/>
</dbReference>